<evidence type="ECO:0000313" key="3">
    <source>
        <dbReference type="Proteomes" id="UP001219525"/>
    </source>
</evidence>
<sequence length="150" mass="16432">MSTSSSSRFSCSPAVDDGLSDDGATPTALPTHFLTTNEPPSDDEEAEIRLILSALHTHIAALDKSMARVEGVLARMRRMRRAALAQVRRGEAVLGVMRRLPADVLGEIFMHTLPDADAAPGRRATERSPWVLGRVSSRWRAVSCTLPRLW</sequence>
<keyword evidence="3" id="KW-1185">Reference proteome</keyword>
<dbReference type="AlphaFoldDB" id="A0AAD6YH78"/>
<proteinExistence type="predicted"/>
<evidence type="ECO:0000256" key="1">
    <source>
        <dbReference type="SAM" id="MobiDB-lite"/>
    </source>
</evidence>
<name>A0AAD6YH78_9AGAR</name>
<dbReference type="EMBL" id="JARJCW010000021">
    <property type="protein sequence ID" value="KAJ7213480.1"/>
    <property type="molecule type" value="Genomic_DNA"/>
</dbReference>
<accession>A0AAD6YH78</accession>
<protein>
    <recommendedName>
        <fullName evidence="4">F-box domain-containing protein</fullName>
    </recommendedName>
</protein>
<feature type="compositionally biased region" description="Low complexity" evidence="1">
    <location>
        <begin position="1"/>
        <end position="12"/>
    </location>
</feature>
<feature type="non-terminal residue" evidence="2">
    <location>
        <position position="150"/>
    </location>
</feature>
<gene>
    <name evidence="2" type="ORF">GGX14DRAFT_360886</name>
</gene>
<dbReference type="Proteomes" id="UP001219525">
    <property type="component" value="Unassembled WGS sequence"/>
</dbReference>
<evidence type="ECO:0000313" key="2">
    <source>
        <dbReference type="EMBL" id="KAJ7213480.1"/>
    </source>
</evidence>
<evidence type="ECO:0008006" key="4">
    <source>
        <dbReference type="Google" id="ProtNLM"/>
    </source>
</evidence>
<organism evidence="2 3">
    <name type="scientific">Mycena pura</name>
    <dbReference type="NCBI Taxonomy" id="153505"/>
    <lineage>
        <taxon>Eukaryota</taxon>
        <taxon>Fungi</taxon>
        <taxon>Dikarya</taxon>
        <taxon>Basidiomycota</taxon>
        <taxon>Agaricomycotina</taxon>
        <taxon>Agaricomycetes</taxon>
        <taxon>Agaricomycetidae</taxon>
        <taxon>Agaricales</taxon>
        <taxon>Marasmiineae</taxon>
        <taxon>Mycenaceae</taxon>
        <taxon>Mycena</taxon>
    </lineage>
</organism>
<feature type="region of interest" description="Disordered" evidence="1">
    <location>
        <begin position="1"/>
        <end position="41"/>
    </location>
</feature>
<comment type="caution">
    <text evidence="2">The sequence shown here is derived from an EMBL/GenBank/DDBJ whole genome shotgun (WGS) entry which is preliminary data.</text>
</comment>
<reference evidence="2" key="1">
    <citation type="submission" date="2023-03" db="EMBL/GenBank/DDBJ databases">
        <title>Massive genome expansion in bonnet fungi (Mycena s.s.) driven by repeated elements and novel gene families across ecological guilds.</title>
        <authorList>
            <consortium name="Lawrence Berkeley National Laboratory"/>
            <person name="Harder C.B."/>
            <person name="Miyauchi S."/>
            <person name="Viragh M."/>
            <person name="Kuo A."/>
            <person name="Thoen E."/>
            <person name="Andreopoulos B."/>
            <person name="Lu D."/>
            <person name="Skrede I."/>
            <person name="Drula E."/>
            <person name="Henrissat B."/>
            <person name="Morin E."/>
            <person name="Kohler A."/>
            <person name="Barry K."/>
            <person name="LaButti K."/>
            <person name="Morin E."/>
            <person name="Salamov A."/>
            <person name="Lipzen A."/>
            <person name="Mereny Z."/>
            <person name="Hegedus B."/>
            <person name="Baldrian P."/>
            <person name="Stursova M."/>
            <person name="Weitz H."/>
            <person name="Taylor A."/>
            <person name="Grigoriev I.V."/>
            <person name="Nagy L.G."/>
            <person name="Martin F."/>
            <person name="Kauserud H."/>
        </authorList>
    </citation>
    <scope>NUCLEOTIDE SEQUENCE</scope>
    <source>
        <strain evidence="2">9144</strain>
    </source>
</reference>